<name>A0AAF0PRL4_SOLVR</name>
<accession>A0AAF0PRL4</accession>
<protein>
    <submittedName>
        <fullName evidence="1">Uncharacterized protein</fullName>
    </submittedName>
</protein>
<dbReference type="Proteomes" id="UP001234989">
    <property type="component" value="Chromosome 1"/>
</dbReference>
<organism evidence="1 2">
    <name type="scientific">Solanum verrucosum</name>
    <dbReference type="NCBI Taxonomy" id="315347"/>
    <lineage>
        <taxon>Eukaryota</taxon>
        <taxon>Viridiplantae</taxon>
        <taxon>Streptophyta</taxon>
        <taxon>Embryophyta</taxon>
        <taxon>Tracheophyta</taxon>
        <taxon>Spermatophyta</taxon>
        <taxon>Magnoliopsida</taxon>
        <taxon>eudicotyledons</taxon>
        <taxon>Gunneridae</taxon>
        <taxon>Pentapetalae</taxon>
        <taxon>asterids</taxon>
        <taxon>lamiids</taxon>
        <taxon>Solanales</taxon>
        <taxon>Solanaceae</taxon>
        <taxon>Solanoideae</taxon>
        <taxon>Solaneae</taxon>
        <taxon>Solanum</taxon>
    </lineage>
</organism>
<dbReference type="AlphaFoldDB" id="A0AAF0PRL4"/>
<reference evidence="1" key="1">
    <citation type="submission" date="2023-08" db="EMBL/GenBank/DDBJ databases">
        <title>A de novo genome assembly of Solanum verrucosum Schlechtendal, a Mexican diploid species geographically isolated from the other diploid A-genome species in potato relatives.</title>
        <authorList>
            <person name="Hosaka K."/>
        </authorList>
    </citation>
    <scope>NUCLEOTIDE SEQUENCE</scope>
    <source>
        <tissue evidence="1">Young leaves</tissue>
    </source>
</reference>
<evidence type="ECO:0000313" key="1">
    <source>
        <dbReference type="EMBL" id="WMV09778.1"/>
    </source>
</evidence>
<dbReference type="EMBL" id="CP133612">
    <property type="protein sequence ID" value="WMV09778.1"/>
    <property type="molecule type" value="Genomic_DNA"/>
</dbReference>
<evidence type="ECO:0000313" key="2">
    <source>
        <dbReference type="Proteomes" id="UP001234989"/>
    </source>
</evidence>
<proteinExistence type="predicted"/>
<keyword evidence="2" id="KW-1185">Reference proteome</keyword>
<gene>
    <name evidence="1" type="ORF">MTR67_003163</name>
</gene>
<sequence>MVNGDQQLLWEVFAVSSECSVLSFVVKMVRGYSVFGLCLVETGPGCTVVDVHLSLGLKVSWPKLQNKTPGAMGGMPP</sequence>